<reference evidence="3 4" key="1">
    <citation type="submission" date="2023-05" db="EMBL/GenBank/DDBJ databases">
        <title>A 100% complete, gapless, phased diploid assembly of the Scenedesmus obliquus UTEX 3031 genome.</title>
        <authorList>
            <person name="Biondi T.C."/>
            <person name="Hanschen E.R."/>
            <person name="Kwon T."/>
            <person name="Eng W."/>
            <person name="Kruse C.P.S."/>
            <person name="Koehler S.I."/>
            <person name="Kunde Y."/>
            <person name="Gleasner C.D."/>
            <person name="You Mak K.T."/>
            <person name="Polle J."/>
            <person name="Hovde B.T."/>
            <person name="Starkenburg S.R."/>
        </authorList>
    </citation>
    <scope>NUCLEOTIDE SEQUENCE [LARGE SCALE GENOMIC DNA]</scope>
    <source>
        <strain evidence="3 4">DOE0152z</strain>
    </source>
</reference>
<feature type="region of interest" description="Disordered" evidence="1">
    <location>
        <begin position="296"/>
        <end position="318"/>
    </location>
</feature>
<dbReference type="PANTHER" id="PTHR42923">
    <property type="entry name" value="PROTOPORPHYRINOGEN OXIDASE"/>
    <property type="match status" value="1"/>
</dbReference>
<name>A0ABY8TLB8_TETOB</name>
<keyword evidence="4" id="KW-1185">Reference proteome</keyword>
<evidence type="ECO:0000256" key="1">
    <source>
        <dbReference type="SAM" id="MobiDB-lite"/>
    </source>
</evidence>
<dbReference type="SUPFAM" id="SSF51905">
    <property type="entry name" value="FAD/NAD(P)-binding domain"/>
    <property type="match status" value="1"/>
</dbReference>
<dbReference type="EMBL" id="CP126209">
    <property type="protein sequence ID" value="WIA09909.1"/>
    <property type="molecule type" value="Genomic_DNA"/>
</dbReference>
<feature type="compositionally biased region" description="Polar residues" evidence="1">
    <location>
        <begin position="296"/>
        <end position="306"/>
    </location>
</feature>
<dbReference type="Gene3D" id="3.50.50.60">
    <property type="entry name" value="FAD/NAD(P)-binding domain"/>
    <property type="match status" value="1"/>
</dbReference>
<gene>
    <name evidence="3" type="ORF">OEZ85_010123</name>
</gene>
<evidence type="ECO:0008006" key="5">
    <source>
        <dbReference type="Google" id="ProtNLM"/>
    </source>
</evidence>
<dbReference type="InterPro" id="IPR050464">
    <property type="entry name" value="Zeta_carotene_desat/Oxidored"/>
</dbReference>
<proteinExistence type="predicted"/>
<dbReference type="Proteomes" id="UP001244341">
    <property type="component" value="Chromosome 2b"/>
</dbReference>
<organism evidence="3 4">
    <name type="scientific">Tetradesmus obliquus</name>
    <name type="common">Green alga</name>
    <name type="synonym">Acutodesmus obliquus</name>
    <dbReference type="NCBI Taxonomy" id="3088"/>
    <lineage>
        <taxon>Eukaryota</taxon>
        <taxon>Viridiplantae</taxon>
        <taxon>Chlorophyta</taxon>
        <taxon>core chlorophytes</taxon>
        <taxon>Chlorophyceae</taxon>
        <taxon>CS clade</taxon>
        <taxon>Sphaeropleales</taxon>
        <taxon>Scenedesmaceae</taxon>
        <taxon>Tetradesmus</taxon>
    </lineage>
</organism>
<dbReference type="PRINTS" id="PR00419">
    <property type="entry name" value="ADXRDTASE"/>
</dbReference>
<dbReference type="Pfam" id="PF13450">
    <property type="entry name" value="NAD_binding_8"/>
    <property type="match status" value="1"/>
</dbReference>
<keyword evidence="2" id="KW-0732">Signal</keyword>
<feature type="chain" id="PRO_5047549348" description="Amine oxidase domain-containing protein" evidence="2">
    <location>
        <begin position="26"/>
        <end position="516"/>
    </location>
</feature>
<accession>A0ABY8TLB8</accession>
<dbReference type="Gene3D" id="3.30.70.1990">
    <property type="match status" value="1"/>
</dbReference>
<sequence>MQKKPRQVLWSLSVLALLLAADASAQNDTVDASSHWKPPGNKGRVCIIGAGAGGLSSALYLRQKGYRDITVFERSAVPGGKVLTLEVENNDGAMGTPLYLGAVYGTWEGYTSITKLLQQYNVPLSNYSVSTNSTTGPQWAPGGSILILSKFVNHETGAIVPLSALPVNRTVVLAAAAKYAALYMQAKPYLVPGYLKGLPDELQQSYGTWIRANSLEPLLPVLYAVITAFGYGSLEMTPAFYALTFVDPFLLQAALGLGGAYLTDFQQLWSRVAADLSSTGVKFVYNADISRVRQSSSRSGKNTIRYTTPGRHSSRPKTAGCDRIIAAFPTIKKNLAAFDLDAQERAVFDRVQLVQYYSGAINLPDSAKGRYARLLKLTGVADPPFTLAEPPGDGLPALFNSWAFTPVAQFWTWVAGETEIPMDTIAANAITSLSKYNRPAGAGVADAVPLTKADLRSLNKWDYFAHFTVDTLTATAFSQLEALQGRRGTYYTSSLRSFETQEAVVRSARDIVDRYF</sequence>
<evidence type="ECO:0000256" key="2">
    <source>
        <dbReference type="SAM" id="SignalP"/>
    </source>
</evidence>
<dbReference type="InterPro" id="IPR036188">
    <property type="entry name" value="FAD/NAD-bd_sf"/>
</dbReference>
<dbReference type="Gene3D" id="1.10.405.20">
    <property type="match status" value="1"/>
</dbReference>
<protein>
    <recommendedName>
        <fullName evidence="5">Amine oxidase domain-containing protein</fullName>
    </recommendedName>
</protein>
<evidence type="ECO:0000313" key="4">
    <source>
        <dbReference type="Proteomes" id="UP001244341"/>
    </source>
</evidence>
<evidence type="ECO:0000313" key="3">
    <source>
        <dbReference type="EMBL" id="WIA09909.1"/>
    </source>
</evidence>
<feature type="signal peptide" evidence="2">
    <location>
        <begin position="1"/>
        <end position="25"/>
    </location>
</feature>